<protein>
    <submittedName>
        <fullName evidence="1">Uncharacterized protein</fullName>
    </submittedName>
</protein>
<dbReference type="RefSeq" id="WP_013822083.1">
    <property type="nucleotide sequence ID" value="NC_015573.1"/>
</dbReference>
<dbReference type="Proteomes" id="UP000009229">
    <property type="component" value="Chromosome"/>
</dbReference>
<name>A0AAU8P9F0_DESK7</name>
<dbReference type="AlphaFoldDB" id="A0AAU8P9F0"/>
<accession>A0AAU8P9F0</accession>
<sequence>MKRLVLVATLLMVIVLLAGCGRQATFSLPPLPEQVRGSLANQQGGEKLSAKELVREWVRFNQNDLAELKRIAAIADMEERRRVAFEQWQELWGVYKAWRERGGYLLGKTGILVYGPVASGWMNEILTAMLKREVIMDGGDLTHVLAERTPRQPEKPADATAFKDYDRQWYELAGLTGEANHWAGMLANSDIQLASDMEAVNQLKAFLKASPYPFLDGLFDGTEIYFIPAVKFYSDLGQDWSGSSSHVIKWNGPYSPEALQYRCRIITLWAGGLTTYLPHELGHAWFFNQYYNPGRLPDIYATYVSLRKPAVPDKLPGKPDEFLSDSRLANLENEKNTLPWEKEPCEVLPEDFARLFFPEAVTYEWQHEWPNIFRSGDGHGAIRNG</sequence>
<keyword evidence="2" id="KW-1185">Reference proteome</keyword>
<reference evidence="2" key="1">
    <citation type="submission" date="2011-05" db="EMBL/GenBank/DDBJ databases">
        <title>Complete sequence of Desulfotomaculum kuznetsovii DSM 6115.</title>
        <authorList>
            <person name="Lucas S."/>
            <person name="Han J."/>
            <person name="Lapidus A."/>
            <person name="Cheng J.-F."/>
            <person name="Goodwin L."/>
            <person name="Pitluck S."/>
            <person name="Peters L."/>
            <person name="Mikhailova N."/>
            <person name="Lu M."/>
            <person name="Saunders E."/>
            <person name="Han C."/>
            <person name="Tapia R."/>
            <person name="Land M."/>
            <person name="Hauser L."/>
            <person name="Kyrpides N."/>
            <person name="Ivanova N."/>
            <person name="Pagani I."/>
            <person name="Nazina T."/>
            <person name="Ivanova A."/>
            <person name="Parshina S."/>
            <person name="Kuever J."/>
            <person name="Muyzer G."/>
            <person name="Plugge C."/>
            <person name="Stams A."/>
            <person name="Woyke T."/>
        </authorList>
    </citation>
    <scope>NUCLEOTIDE SEQUENCE [LARGE SCALE GENOMIC DNA]</scope>
    <source>
        <strain evidence="2">DSM 6115 / VKM B-1805 / 17</strain>
    </source>
</reference>
<gene>
    <name evidence="1" type="ordered locus">Desku_0973</name>
</gene>
<proteinExistence type="predicted"/>
<evidence type="ECO:0000313" key="1">
    <source>
        <dbReference type="EMBL" id="AEG14568.1"/>
    </source>
</evidence>
<organism evidence="1 2">
    <name type="scientific">Desulfofundulus kuznetsovii (strain DSM 6115 / VKM B-1805 / 17)</name>
    <name type="common">Desulfotomaculum kuznetsovii</name>
    <dbReference type="NCBI Taxonomy" id="760568"/>
    <lineage>
        <taxon>Bacteria</taxon>
        <taxon>Bacillati</taxon>
        <taxon>Bacillota</taxon>
        <taxon>Clostridia</taxon>
        <taxon>Eubacteriales</taxon>
        <taxon>Peptococcaceae</taxon>
        <taxon>Desulfofundulus</taxon>
    </lineage>
</organism>
<evidence type="ECO:0000313" key="2">
    <source>
        <dbReference type="Proteomes" id="UP000009229"/>
    </source>
</evidence>
<dbReference type="EMBL" id="CP002770">
    <property type="protein sequence ID" value="AEG14568.1"/>
    <property type="molecule type" value="Genomic_DNA"/>
</dbReference>
<dbReference type="KEGG" id="dku:Desku_0973"/>
<dbReference type="PROSITE" id="PS51257">
    <property type="entry name" value="PROKAR_LIPOPROTEIN"/>
    <property type="match status" value="1"/>
</dbReference>